<proteinExistence type="predicted"/>
<dbReference type="InterPro" id="IPR013078">
    <property type="entry name" value="His_Pase_superF_clade-1"/>
</dbReference>
<sequence length="164" mass="17846">MTKQLILFRHGKSSWDASHGRDRDRPVAERGIAAAKTMGKLLSKAGRVPDLAITSSAVRARTTLELAHAAGDWACPTAVTDDLYEASIDQVLEVIHQVAHHHSSLMLVGHEPTWSDAVSYFMGGGAVAMPTAAMVCLEFEAVTWPQVEYGRGTLLWLLPPRLFA</sequence>
<dbReference type="EMBL" id="QBMN01000104">
    <property type="protein sequence ID" value="PZO38415.1"/>
    <property type="molecule type" value="Genomic_DNA"/>
</dbReference>
<reference evidence="3" key="1">
    <citation type="submission" date="2018-04" db="EMBL/GenBank/DDBJ databases">
        <authorList>
            <person name="Cornet L."/>
        </authorList>
    </citation>
    <scope>NUCLEOTIDE SEQUENCE [LARGE SCALE GENOMIC DNA]</scope>
</reference>
<dbReference type="Pfam" id="PF00300">
    <property type="entry name" value="His_Phos_1"/>
    <property type="match status" value="1"/>
</dbReference>
<dbReference type="PANTHER" id="PTHR47623">
    <property type="entry name" value="OS09G0287300 PROTEIN"/>
    <property type="match status" value="1"/>
</dbReference>
<evidence type="ECO:0008006" key="4">
    <source>
        <dbReference type="Google" id="ProtNLM"/>
    </source>
</evidence>
<dbReference type="Proteomes" id="UP000249081">
    <property type="component" value="Unassembled WGS sequence"/>
</dbReference>
<comment type="caution">
    <text evidence="2">The sequence shown here is derived from an EMBL/GenBank/DDBJ whole genome shotgun (WGS) entry which is preliminary data.</text>
</comment>
<dbReference type="AlphaFoldDB" id="A0A2W4XUX3"/>
<dbReference type="Gene3D" id="3.40.50.1240">
    <property type="entry name" value="Phosphoglycerate mutase-like"/>
    <property type="match status" value="1"/>
</dbReference>
<feature type="binding site" evidence="1">
    <location>
        <position position="59"/>
    </location>
    <ligand>
        <name>substrate</name>
    </ligand>
</feature>
<protein>
    <recommendedName>
        <fullName evidence="4">Histidine phosphatase family protein</fullName>
    </recommendedName>
</protein>
<accession>A0A2W4XUX3</accession>
<organism evidence="2 3">
    <name type="scientific">Shackletoniella antarctica</name>
    <dbReference type="NCBI Taxonomy" id="268115"/>
    <lineage>
        <taxon>Bacteria</taxon>
        <taxon>Bacillati</taxon>
        <taxon>Cyanobacteriota</taxon>
        <taxon>Cyanophyceae</taxon>
        <taxon>Oculatellales</taxon>
        <taxon>Oculatellaceae</taxon>
        <taxon>Shackletoniella</taxon>
    </lineage>
</organism>
<reference evidence="2 3" key="2">
    <citation type="submission" date="2018-06" db="EMBL/GenBank/DDBJ databases">
        <title>Metagenomic assembly of (sub)arctic Cyanobacteria and their associated microbiome from non-axenic cultures.</title>
        <authorList>
            <person name="Baurain D."/>
        </authorList>
    </citation>
    <scope>NUCLEOTIDE SEQUENCE [LARGE SCALE GENOMIC DNA]</scope>
    <source>
        <strain evidence="2">ULC041bin1</strain>
    </source>
</reference>
<dbReference type="SUPFAM" id="SSF53254">
    <property type="entry name" value="Phosphoglycerate mutase-like"/>
    <property type="match status" value="1"/>
</dbReference>
<name>A0A2W4XUX3_9CYAN</name>
<gene>
    <name evidence="2" type="ORF">DCF17_14615</name>
</gene>
<evidence type="ECO:0000256" key="1">
    <source>
        <dbReference type="PIRSR" id="PIRSR613078-2"/>
    </source>
</evidence>
<dbReference type="PANTHER" id="PTHR47623:SF1">
    <property type="entry name" value="OS09G0287300 PROTEIN"/>
    <property type="match status" value="1"/>
</dbReference>
<evidence type="ECO:0000313" key="3">
    <source>
        <dbReference type="Proteomes" id="UP000249081"/>
    </source>
</evidence>
<dbReference type="InterPro" id="IPR029033">
    <property type="entry name" value="His_PPase_superfam"/>
</dbReference>
<dbReference type="CDD" id="cd07067">
    <property type="entry name" value="HP_PGM_like"/>
    <property type="match status" value="1"/>
</dbReference>
<evidence type="ECO:0000313" key="2">
    <source>
        <dbReference type="EMBL" id="PZO38415.1"/>
    </source>
</evidence>
<dbReference type="SMART" id="SM00855">
    <property type="entry name" value="PGAM"/>
    <property type="match status" value="1"/>
</dbReference>